<sequence>MGVWTQLFPPDPHFTEAQIPSLAGKVYIVTGGNSGVGRELAKILYAKGGTVYIAGRTLTKIESAIEEIITEVAAAATQTKDSTAAGQLHSLIVDLGNLSTIAPCVTAFLAKESRLDVLFNNAGVSRQPGGSVTTQGHEIHMGTNCLGPYLLTKLLLPLLTQTAQSAPQNSIRIIFASSGIIDLASPPGGLSLAELEPGKHSRDMNRNYAASKAGNWFLASEFDRRYATEGVVAVAQSPEMLRTPGWDGTPFLVRALMAPIFQPPRMGAYTGLWAGLSVDVKSGDGEKYIIPWGRWNKEPKKEHLASLRSKEDGGTSLAVEFFAYCEEMTKEFAG</sequence>
<organism evidence="4 5">
    <name type="scientific">Glarea lozoyensis (strain ATCC 20868 / MF5171)</name>
    <dbReference type="NCBI Taxonomy" id="1116229"/>
    <lineage>
        <taxon>Eukaryota</taxon>
        <taxon>Fungi</taxon>
        <taxon>Dikarya</taxon>
        <taxon>Ascomycota</taxon>
        <taxon>Pezizomycotina</taxon>
        <taxon>Leotiomycetes</taxon>
        <taxon>Helotiales</taxon>
        <taxon>Helotiaceae</taxon>
        <taxon>Glarea</taxon>
    </lineage>
</organism>
<dbReference type="PRINTS" id="PR00081">
    <property type="entry name" value="GDHRDH"/>
</dbReference>
<dbReference type="eggNOG" id="KOG1208">
    <property type="taxonomic scope" value="Eukaryota"/>
</dbReference>
<dbReference type="EMBL" id="KE145359">
    <property type="protein sequence ID" value="EPE32439.1"/>
    <property type="molecule type" value="Genomic_DNA"/>
</dbReference>
<evidence type="ECO:0000313" key="5">
    <source>
        <dbReference type="Proteomes" id="UP000016922"/>
    </source>
</evidence>
<reference evidence="4 5" key="1">
    <citation type="journal article" date="2013" name="BMC Genomics">
        <title>Genomics-driven discovery of the pneumocandin biosynthetic gene cluster in the fungus Glarea lozoyensis.</title>
        <authorList>
            <person name="Chen L."/>
            <person name="Yue Q."/>
            <person name="Zhang X."/>
            <person name="Xiang M."/>
            <person name="Wang C."/>
            <person name="Li S."/>
            <person name="Che Y."/>
            <person name="Ortiz-Lopez F.J."/>
            <person name="Bills G.F."/>
            <person name="Liu X."/>
            <person name="An Z."/>
        </authorList>
    </citation>
    <scope>NUCLEOTIDE SEQUENCE [LARGE SCALE GENOMIC DNA]</scope>
    <source>
        <strain evidence="5">ATCC 20868 / MF5171</strain>
    </source>
</reference>
<name>S3D5N7_GLAL2</name>
<protein>
    <submittedName>
        <fullName evidence="4">NAD(P)-binding Rossmann-fold containing protein</fullName>
    </submittedName>
</protein>
<keyword evidence="2" id="KW-0521">NADP</keyword>
<dbReference type="Proteomes" id="UP000016922">
    <property type="component" value="Unassembled WGS sequence"/>
</dbReference>
<evidence type="ECO:0000313" key="4">
    <source>
        <dbReference type="EMBL" id="EPE32439.1"/>
    </source>
</evidence>
<evidence type="ECO:0000256" key="1">
    <source>
        <dbReference type="ARBA" id="ARBA00006484"/>
    </source>
</evidence>
<dbReference type="Pfam" id="PF00106">
    <property type="entry name" value="adh_short"/>
    <property type="match status" value="1"/>
</dbReference>
<evidence type="ECO:0000256" key="2">
    <source>
        <dbReference type="ARBA" id="ARBA00022857"/>
    </source>
</evidence>
<dbReference type="InterPro" id="IPR002347">
    <property type="entry name" value="SDR_fam"/>
</dbReference>
<dbReference type="GO" id="GO:0016491">
    <property type="term" value="F:oxidoreductase activity"/>
    <property type="evidence" value="ECO:0007669"/>
    <property type="project" value="UniProtKB-KW"/>
</dbReference>
<proteinExistence type="inferred from homology"/>
<dbReference type="PANTHER" id="PTHR24320:SF236">
    <property type="entry name" value="SHORT-CHAIN DEHYDROGENASE-RELATED"/>
    <property type="match status" value="1"/>
</dbReference>
<dbReference type="AlphaFoldDB" id="S3D5N7"/>
<dbReference type="KEGG" id="glz:GLAREA_07572"/>
<keyword evidence="3" id="KW-0560">Oxidoreductase</keyword>
<dbReference type="PANTHER" id="PTHR24320">
    <property type="entry name" value="RETINOL DEHYDROGENASE"/>
    <property type="match status" value="1"/>
</dbReference>
<dbReference type="OMA" id="IPWGRWH"/>
<dbReference type="SUPFAM" id="SSF51735">
    <property type="entry name" value="NAD(P)-binding Rossmann-fold domains"/>
    <property type="match status" value="1"/>
</dbReference>
<dbReference type="HOGENOM" id="CLU_010194_44_6_1"/>
<dbReference type="InterPro" id="IPR036291">
    <property type="entry name" value="NAD(P)-bd_dom_sf"/>
</dbReference>
<dbReference type="OrthoDB" id="191139at2759"/>
<dbReference type="STRING" id="1116229.S3D5N7"/>
<evidence type="ECO:0000256" key="3">
    <source>
        <dbReference type="ARBA" id="ARBA00023002"/>
    </source>
</evidence>
<dbReference type="Gene3D" id="3.40.50.720">
    <property type="entry name" value="NAD(P)-binding Rossmann-like Domain"/>
    <property type="match status" value="1"/>
</dbReference>
<comment type="similarity">
    <text evidence="1">Belongs to the short-chain dehydrogenases/reductases (SDR) family.</text>
</comment>
<gene>
    <name evidence="4" type="ORF">GLAREA_07572</name>
</gene>
<accession>S3D5N7</accession>
<dbReference type="RefSeq" id="XP_008080451.1">
    <property type="nucleotide sequence ID" value="XM_008082260.1"/>
</dbReference>
<dbReference type="GeneID" id="19466625"/>
<keyword evidence="5" id="KW-1185">Reference proteome</keyword>